<evidence type="ECO:0000313" key="2">
    <source>
        <dbReference type="EMBL" id="RNL80559.1"/>
    </source>
</evidence>
<dbReference type="InterPro" id="IPR001845">
    <property type="entry name" value="HTH_ArsR_DNA-bd_dom"/>
</dbReference>
<dbReference type="InterPro" id="IPR036390">
    <property type="entry name" value="WH_DNA-bd_sf"/>
</dbReference>
<dbReference type="InterPro" id="IPR011991">
    <property type="entry name" value="ArsR-like_HTH"/>
</dbReference>
<dbReference type="Pfam" id="PF12840">
    <property type="entry name" value="HTH_20"/>
    <property type="match status" value="1"/>
</dbReference>
<dbReference type="EMBL" id="RJMB01000038">
    <property type="protein sequence ID" value="RNL80559.1"/>
    <property type="molecule type" value="Genomic_DNA"/>
</dbReference>
<dbReference type="Proteomes" id="UP000269198">
    <property type="component" value="Unassembled WGS sequence"/>
</dbReference>
<reference evidence="2 3" key="1">
    <citation type="submission" date="2018-11" db="EMBL/GenBank/DDBJ databases">
        <title>The genome draft of YIM 96095.</title>
        <authorList>
            <person name="Tang S.-K."/>
            <person name="Chunyu W.-X."/>
            <person name="Feng Y.-Z."/>
        </authorList>
    </citation>
    <scope>NUCLEOTIDE SEQUENCE [LARGE SCALE GENOMIC DNA]</scope>
    <source>
        <strain evidence="2 3">YIM 96095</strain>
    </source>
</reference>
<sequence>MSGQDAGNGDVLTALADPTRRELLEALAAHGTASATTLSAELPISRQAVVKHLGVLDRAGLVRSHREGREVRYTVRTAPLNATARWMDDLAQRWDRRLEAIRNLAEREGPGGNGEH</sequence>
<evidence type="ECO:0000259" key="1">
    <source>
        <dbReference type="PROSITE" id="PS50987"/>
    </source>
</evidence>
<dbReference type="InterPro" id="IPR006311">
    <property type="entry name" value="TAT_signal"/>
</dbReference>
<accession>A0A3N0DY74</accession>
<dbReference type="CDD" id="cd00090">
    <property type="entry name" value="HTH_ARSR"/>
    <property type="match status" value="1"/>
</dbReference>
<dbReference type="PANTHER" id="PTHR38600:SF2">
    <property type="entry name" value="SLL0088 PROTEIN"/>
    <property type="match status" value="1"/>
</dbReference>
<dbReference type="RefSeq" id="WP_123203539.1">
    <property type="nucleotide sequence ID" value="NZ_RJMB01000038.1"/>
</dbReference>
<dbReference type="Gene3D" id="1.10.10.10">
    <property type="entry name" value="Winged helix-like DNA-binding domain superfamily/Winged helix DNA-binding domain"/>
    <property type="match status" value="1"/>
</dbReference>
<gene>
    <name evidence="2" type="ORF">EFW17_23035</name>
</gene>
<dbReference type="PROSITE" id="PS50987">
    <property type="entry name" value="HTH_ARSR_2"/>
    <property type="match status" value="1"/>
</dbReference>
<proteinExistence type="predicted"/>
<dbReference type="SMART" id="SM00418">
    <property type="entry name" value="HTH_ARSR"/>
    <property type="match status" value="1"/>
</dbReference>
<dbReference type="PROSITE" id="PS51318">
    <property type="entry name" value="TAT"/>
    <property type="match status" value="1"/>
</dbReference>
<organism evidence="2 3">
    <name type="scientific">Halostreptopolyspora alba</name>
    <dbReference type="NCBI Taxonomy" id="2487137"/>
    <lineage>
        <taxon>Bacteria</taxon>
        <taxon>Bacillati</taxon>
        <taxon>Actinomycetota</taxon>
        <taxon>Actinomycetes</taxon>
        <taxon>Streptosporangiales</taxon>
        <taxon>Nocardiopsidaceae</taxon>
        <taxon>Halostreptopolyspora</taxon>
    </lineage>
</organism>
<protein>
    <submittedName>
        <fullName evidence="2">ArsR family transcriptional regulator</fullName>
    </submittedName>
</protein>
<dbReference type="OrthoDB" id="3630048at2"/>
<dbReference type="SUPFAM" id="SSF46785">
    <property type="entry name" value="Winged helix' DNA-binding domain"/>
    <property type="match status" value="1"/>
</dbReference>
<keyword evidence="3" id="KW-1185">Reference proteome</keyword>
<dbReference type="GO" id="GO:0003700">
    <property type="term" value="F:DNA-binding transcription factor activity"/>
    <property type="evidence" value="ECO:0007669"/>
    <property type="project" value="InterPro"/>
</dbReference>
<dbReference type="AlphaFoldDB" id="A0A3N0DY74"/>
<dbReference type="NCBIfam" id="NF033788">
    <property type="entry name" value="HTH_metalloreg"/>
    <property type="match status" value="1"/>
</dbReference>
<dbReference type="PANTHER" id="PTHR38600">
    <property type="entry name" value="TRANSCRIPTIONAL REGULATORY PROTEIN"/>
    <property type="match status" value="1"/>
</dbReference>
<feature type="domain" description="HTH arsR-type" evidence="1">
    <location>
        <begin position="1"/>
        <end position="95"/>
    </location>
</feature>
<comment type="caution">
    <text evidence="2">The sequence shown here is derived from an EMBL/GenBank/DDBJ whole genome shotgun (WGS) entry which is preliminary data.</text>
</comment>
<name>A0A3N0DY74_9ACTN</name>
<evidence type="ECO:0000313" key="3">
    <source>
        <dbReference type="Proteomes" id="UP000269198"/>
    </source>
</evidence>
<dbReference type="InterPro" id="IPR036388">
    <property type="entry name" value="WH-like_DNA-bd_sf"/>
</dbReference>
<dbReference type="PRINTS" id="PR00778">
    <property type="entry name" value="HTHARSR"/>
</dbReference>